<dbReference type="Proteomes" id="UP000176377">
    <property type="component" value="Unassembled WGS sequence"/>
</dbReference>
<evidence type="ECO:0000256" key="1">
    <source>
        <dbReference type="SAM" id="Phobius"/>
    </source>
</evidence>
<evidence type="ECO:0008006" key="4">
    <source>
        <dbReference type="Google" id="ProtNLM"/>
    </source>
</evidence>
<feature type="transmembrane region" description="Helical" evidence="1">
    <location>
        <begin position="258"/>
        <end position="278"/>
    </location>
</feature>
<protein>
    <recommendedName>
        <fullName evidence="4">Helix-turn-helix domain-containing protein</fullName>
    </recommendedName>
</protein>
<organism evidence="2 3">
    <name type="scientific">Candidatus Kaiserbacteria bacterium RIFCSPHIGHO2_01_FULL_56_24</name>
    <dbReference type="NCBI Taxonomy" id="1798487"/>
    <lineage>
        <taxon>Bacteria</taxon>
        <taxon>Candidatus Kaiseribacteriota</taxon>
    </lineage>
</organism>
<accession>A0A1F6DH23</accession>
<comment type="caution">
    <text evidence="2">The sequence shown here is derived from an EMBL/GenBank/DDBJ whole genome shotgun (WGS) entry which is preliminary data.</text>
</comment>
<reference evidence="2 3" key="1">
    <citation type="journal article" date="2016" name="Nat. Commun.">
        <title>Thousands of microbial genomes shed light on interconnected biogeochemical processes in an aquifer system.</title>
        <authorList>
            <person name="Anantharaman K."/>
            <person name="Brown C.T."/>
            <person name="Hug L.A."/>
            <person name="Sharon I."/>
            <person name="Castelle C.J."/>
            <person name="Probst A.J."/>
            <person name="Thomas B.C."/>
            <person name="Singh A."/>
            <person name="Wilkins M.J."/>
            <person name="Karaoz U."/>
            <person name="Brodie E.L."/>
            <person name="Williams K.H."/>
            <person name="Hubbard S.S."/>
            <person name="Banfield J.F."/>
        </authorList>
    </citation>
    <scope>NUCLEOTIDE SEQUENCE [LARGE SCALE GENOMIC DNA]</scope>
</reference>
<evidence type="ECO:0000313" key="3">
    <source>
        <dbReference type="Proteomes" id="UP000176377"/>
    </source>
</evidence>
<dbReference type="EMBL" id="MFLA01000002">
    <property type="protein sequence ID" value="OGG60705.1"/>
    <property type="molecule type" value="Genomic_DNA"/>
</dbReference>
<keyword evidence="1" id="KW-0812">Transmembrane</keyword>
<keyword evidence="1" id="KW-0472">Membrane</keyword>
<evidence type="ECO:0000313" key="2">
    <source>
        <dbReference type="EMBL" id="OGG60705.1"/>
    </source>
</evidence>
<name>A0A1F6DH23_9BACT</name>
<keyword evidence="1" id="KW-1133">Transmembrane helix</keyword>
<gene>
    <name evidence="2" type="ORF">A2765_06460</name>
</gene>
<sequence>MAHEINLGGTIYVSSRHAAEKTGYTQDYVGQLARSGAIVAQRISGMWYVLEESLLQYKEKADQYVPQPPQYITPVPESEVSVSFDGRDFVSAHRAAKLTGYNQDYVGQLARSGQILSRQIGNRWYIERESLLQHKKEKDALLAAVQTEAVGLKRPDPEAESSVAQDRPVSIEYTSTHFTYVAEDAQVVPAVAEESAEEDPISAPAPENAAIEYEEASESDETNEIPIRVIAPEAPTDEEYDSYAAPVRSGGKKPTRSMTFFISGLTVLAALGTLAYVGDAMGYFDVSRMLPRGNQQEASAGASVVSQSSTVAKFFSDLFSKELVYHRH</sequence>
<dbReference type="AlphaFoldDB" id="A0A1F6DH23"/>
<proteinExistence type="predicted"/>